<keyword evidence="6" id="KW-1185">Reference proteome</keyword>
<reference evidence="5 6" key="1">
    <citation type="submission" date="2018-11" db="EMBL/GenBank/DDBJ databases">
        <title>The Potential of Streptomyces as Biocontrol Agents against the Tomato grey mould, Botrytis cinerea (Gray mold) Frontiers in Microbiology.</title>
        <authorList>
            <person name="Li D."/>
        </authorList>
    </citation>
    <scope>NUCLEOTIDE SEQUENCE [LARGE SCALE GENOMIC DNA]</scope>
    <source>
        <strain evidence="5 6">NEAU-LD23</strain>
    </source>
</reference>
<keyword evidence="1" id="KW-0808">Transferase</keyword>
<dbReference type="GO" id="GO:0004371">
    <property type="term" value="F:glycerone kinase activity"/>
    <property type="evidence" value="ECO:0007669"/>
    <property type="project" value="InterPro"/>
</dbReference>
<name>A0A3M8V162_9ACTN</name>
<feature type="domain" description="DhaL" evidence="4">
    <location>
        <begin position="1"/>
        <end position="131"/>
    </location>
</feature>
<evidence type="ECO:0000256" key="3">
    <source>
        <dbReference type="SAM" id="MobiDB-lite"/>
    </source>
</evidence>
<keyword evidence="2" id="KW-0418">Kinase</keyword>
<dbReference type="RefSeq" id="WP_123105613.1">
    <property type="nucleotide sequence ID" value="NZ_RIBZ01000562.1"/>
</dbReference>
<evidence type="ECO:0000313" key="6">
    <source>
        <dbReference type="Proteomes" id="UP000275401"/>
    </source>
</evidence>
<feature type="region of interest" description="Disordered" evidence="3">
    <location>
        <begin position="91"/>
        <end position="115"/>
    </location>
</feature>
<dbReference type="GO" id="GO:0019563">
    <property type="term" value="P:glycerol catabolic process"/>
    <property type="evidence" value="ECO:0007669"/>
    <property type="project" value="TreeGrafter"/>
</dbReference>
<comment type="caution">
    <text evidence="5">The sequence shown here is derived from an EMBL/GenBank/DDBJ whole genome shotgun (WGS) entry which is preliminary data.</text>
</comment>
<evidence type="ECO:0000313" key="5">
    <source>
        <dbReference type="EMBL" id="RNG10697.1"/>
    </source>
</evidence>
<dbReference type="Pfam" id="PF02734">
    <property type="entry name" value="Dak2"/>
    <property type="match status" value="1"/>
</dbReference>
<evidence type="ECO:0000256" key="1">
    <source>
        <dbReference type="ARBA" id="ARBA00022679"/>
    </source>
</evidence>
<sequence length="141" mass="13727">AGGTSGALWGAALRALGAVLPADRAPGREELASAATEALAAVTSLGGAEVGDKTLVDALAPFATAFAVQLRAGAPVTEAYASAVAEARTAAEHTADLRPRIGRARPLADRSVGTPDPGATSLAAVLTAVATLPTTTGSDAV</sequence>
<dbReference type="SMART" id="SM01120">
    <property type="entry name" value="Dak2"/>
    <property type="match status" value="1"/>
</dbReference>
<accession>A0A3M8V162</accession>
<evidence type="ECO:0000259" key="4">
    <source>
        <dbReference type="PROSITE" id="PS51480"/>
    </source>
</evidence>
<dbReference type="SUPFAM" id="SSF101473">
    <property type="entry name" value="DhaL-like"/>
    <property type="match status" value="1"/>
</dbReference>
<evidence type="ECO:0000256" key="2">
    <source>
        <dbReference type="ARBA" id="ARBA00022777"/>
    </source>
</evidence>
<dbReference type="AlphaFoldDB" id="A0A3M8V162"/>
<feature type="non-terminal residue" evidence="5">
    <location>
        <position position="1"/>
    </location>
</feature>
<dbReference type="EMBL" id="RIBZ01000562">
    <property type="protein sequence ID" value="RNG10697.1"/>
    <property type="molecule type" value="Genomic_DNA"/>
</dbReference>
<dbReference type="InterPro" id="IPR050861">
    <property type="entry name" value="Dihydroxyacetone_Kinase"/>
</dbReference>
<dbReference type="InterPro" id="IPR036117">
    <property type="entry name" value="DhaL_dom_sf"/>
</dbReference>
<dbReference type="InterPro" id="IPR004007">
    <property type="entry name" value="DhaL_dom"/>
</dbReference>
<dbReference type="PANTHER" id="PTHR28629">
    <property type="entry name" value="TRIOKINASE/FMN CYCLASE"/>
    <property type="match status" value="1"/>
</dbReference>
<gene>
    <name evidence="5" type="ORF">EEJ42_32840</name>
</gene>
<dbReference type="Proteomes" id="UP000275401">
    <property type="component" value="Unassembled WGS sequence"/>
</dbReference>
<proteinExistence type="predicted"/>
<dbReference type="PANTHER" id="PTHR28629:SF4">
    <property type="entry name" value="TRIOKINASE_FMN CYCLASE"/>
    <property type="match status" value="1"/>
</dbReference>
<dbReference type="PROSITE" id="PS51480">
    <property type="entry name" value="DHAL"/>
    <property type="match status" value="1"/>
</dbReference>
<protein>
    <submittedName>
        <fullName evidence="5">DAK2 domain-containing protein</fullName>
    </submittedName>
</protein>
<dbReference type="Gene3D" id="1.25.40.340">
    <property type="match status" value="1"/>
</dbReference>
<dbReference type="GO" id="GO:0005829">
    <property type="term" value="C:cytosol"/>
    <property type="evidence" value="ECO:0007669"/>
    <property type="project" value="TreeGrafter"/>
</dbReference>
<organism evidence="5 6">
    <name type="scientific">Streptomyces botrytidirepellens</name>
    <dbReference type="NCBI Taxonomy" id="2486417"/>
    <lineage>
        <taxon>Bacteria</taxon>
        <taxon>Bacillati</taxon>
        <taxon>Actinomycetota</taxon>
        <taxon>Actinomycetes</taxon>
        <taxon>Kitasatosporales</taxon>
        <taxon>Streptomycetaceae</taxon>
        <taxon>Streptomyces</taxon>
    </lineage>
</organism>